<dbReference type="PANTHER" id="PTHR36918">
    <property type="match status" value="1"/>
</dbReference>
<evidence type="ECO:0000313" key="2">
    <source>
        <dbReference type="EMBL" id="EQD75505.1"/>
    </source>
</evidence>
<dbReference type="GO" id="GO:0051262">
    <property type="term" value="P:protein tetramerization"/>
    <property type="evidence" value="ECO:0007669"/>
    <property type="project" value="InterPro"/>
</dbReference>
<reference evidence="2" key="2">
    <citation type="journal article" date="2014" name="ISME J.">
        <title>Microbial stratification in low pH oxic and suboxic macroscopic growths along an acid mine drainage.</title>
        <authorList>
            <person name="Mendez-Garcia C."/>
            <person name="Mesa V."/>
            <person name="Sprenger R.R."/>
            <person name="Richter M."/>
            <person name="Diez M.S."/>
            <person name="Solano J."/>
            <person name="Bargiela R."/>
            <person name="Golyshina O.V."/>
            <person name="Manteca A."/>
            <person name="Ramos J.L."/>
            <person name="Gallego J.R."/>
            <person name="Llorente I."/>
            <person name="Martins Dos Santos V.A."/>
            <person name="Jensen O.N."/>
            <person name="Pelaez A.I."/>
            <person name="Sanchez J."/>
            <person name="Ferrer M."/>
        </authorList>
    </citation>
    <scope>NUCLEOTIDE SEQUENCE</scope>
</reference>
<dbReference type="Pfam" id="PF02556">
    <property type="entry name" value="SecB"/>
    <property type="match status" value="1"/>
</dbReference>
<organism evidence="2">
    <name type="scientific">mine drainage metagenome</name>
    <dbReference type="NCBI Taxonomy" id="410659"/>
    <lineage>
        <taxon>unclassified sequences</taxon>
        <taxon>metagenomes</taxon>
        <taxon>ecological metagenomes</taxon>
    </lineage>
</organism>
<dbReference type="PRINTS" id="PR01594">
    <property type="entry name" value="SECBCHAPRONE"/>
</dbReference>
<dbReference type="EMBL" id="AUZY01001227">
    <property type="protein sequence ID" value="EQD75505.1"/>
    <property type="molecule type" value="Genomic_DNA"/>
</dbReference>
<sequence length="189" mass="20734">MIRARSPGWYRKPETPNPTPGVRAMNEIPPQAVSPASADPPERQFSIEAIYLKDCSFESPLAPAILGTPNLAPELKVNLQTAINGIRDNPHLHEVVLTVTLEARWQDRVTFLAEIHQAALLLMRGFSDEEKGPLLGAYAPGLLYPYARELLASLVNRGGFPAVLLQPVNFEAIYQQHLLQATQASPGHA</sequence>
<evidence type="ECO:0000256" key="1">
    <source>
        <dbReference type="SAM" id="MobiDB-lite"/>
    </source>
</evidence>
<dbReference type="SUPFAM" id="SSF54611">
    <property type="entry name" value="SecB-like"/>
    <property type="match status" value="1"/>
</dbReference>
<dbReference type="PANTHER" id="PTHR36918:SF1">
    <property type="entry name" value="PROTEIN-EXPORT PROTEIN SECB"/>
    <property type="match status" value="1"/>
</dbReference>
<dbReference type="NCBIfam" id="TIGR00809">
    <property type="entry name" value="secB"/>
    <property type="match status" value="1"/>
</dbReference>
<proteinExistence type="inferred from homology"/>
<dbReference type="AlphaFoldDB" id="T1CZA1"/>
<dbReference type="InterPro" id="IPR035958">
    <property type="entry name" value="SecB-like_sf"/>
</dbReference>
<accession>T1CZA1</accession>
<reference evidence="2" key="1">
    <citation type="submission" date="2013-08" db="EMBL/GenBank/DDBJ databases">
        <authorList>
            <person name="Mendez C."/>
            <person name="Richter M."/>
            <person name="Ferrer M."/>
            <person name="Sanchez J."/>
        </authorList>
    </citation>
    <scope>NUCLEOTIDE SEQUENCE</scope>
</reference>
<dbReference type="Gene3D" id="3.10.420.10">
    <property type="entry name" value="SecB-like"/>
    <property type="match status" value="1"/>
</dbReference>
<dbReference type="GO" id="GO:0051082">
    <property type="term" value="F:unfolded protein binding"/>
    <property type="evidence" value="ECO:0007669"/>
    <property type="project" value="InterPro"/>
</dbReference>
<protein>
    <submittedName>
        <fullName evidence="2">Bacterial protein export chaperone SecB</fullName>
    </submittedName>
</protein>
<comment type="caution">
    <text evidence="2">The sequence shown here is derived from an EMBL/GenBank/DDBJ whole genome shotgun (WGS) entry which is preliminary data.</text>
</comment>
<name>T1CZA1_9ZZZZ</name>
<feature type="region of interest" description="Disordered" evidence="1">
    <location>
        <begin position="1"/>
        <end position="40"/>
    </location>
</feature>
<dbReference type="InterPro" id="IPR003708">
    <property type="entry name" value="SecB"/>
</dbReference>
<dbReference type="HAMAP" id="MF_00821">
    <property type="entry name" value="SecB"/>
    <property type="match status" value="1"/>
</dbReference>
<dbReference type="GO" id="GO:0015031">
    <property type="term" value="P:protein transport"/>
    <property type="evidence" value="ECO:0007669"/>
    <property type="project" value="InterPro"/>
</dbReference>
<gene>
    <name evidence="2" type="ORF">B1B_02086</name>
</gene>